<name>A0AA88I4K8_ARTSF</name>
<evidence type="ECO:0000259" key="3">
    <source>
        <dbReference type="PROSITE" id="PS51545"/>
    </source>
</evidence>
<dbReference type="InterPro" id="IPR001263">
    <property type="entry name" value="PI3K_accessory_dom"/>
</dbReference>
<organism evidence="4 5">
    <name type="scientific">Artemia franciscana</name>
    <name type="common">Brine shrimp</name>
    <name type="synonym">Artemia sanfranciscana</name>
    <dbReference type="NCBI Taxonomy" id="6661"/>
    <lineage>
        <taxon>Eukaryota</taxon>
        <taxon>Metazoa</taxon>
        <taxon>Ecdysozoa</taxon>
        <taxon>Arthropoda</taxon>
        <taxon>Crustacea</taxon>
        <taxon>Branchiopoda</taxon>
        <taxon>Anostraca</taxon>
        <taxon>Artemiidae</taxon>
        <taxon>Artemia</taxon>
    </lineage>
</organism>
<dbReference type="PANTHER" id="PTHR10048">
    <property type="entry name" value="PHOSPHATIDYLINOSITOL KINASE"/>
    <property type="match status" value="1"/>
</dbReference>
<dbReference type="Pfam" id="PF00613">
    <property type="entry name" value="PI3Ka"/>
    <property type="match status" value="1"/>
</dbReference>
<keyword evidence="5" id="KW-1185">Reference proteome</keyword>
<proteinExistence type="inferred from homology"/>
<dbReference type="InterPro" id="IPR016024">
    <property type="entry name" value="ARM-type_fold"/>
</dbReference>
<dbReference type="SUPFAM" id="SSF48371">
    <property type="entry name" value="ARM repeat"/>
    <property type="match status" value="1"/>
</dbReference>
<evidence type="ECO:0000313" key="5">
    <source>
        <dbReference type="Proteomes" id="UP001187531"/>
    </source>
</evidence>
<evidence type="ECO:0000256" key="2">
    <source>
        <dbReference type="ARBA" id="ARBA00012169"/>
    </source>
</evidence>
<evidence type="ECO:0000256" key="1">
    <source>
        <dbReference type="ARBA" id="ARBA00006209"/>
    </source>
</evidence>
<dbReference type="EC" id="2.7.1.67" evidence="2"/>
<reference evidence="4" key="1">
    <citation type="submission" date="2023-07" db="EMBL/GenBank/DDBJ databases">
        <title>Chromosome-level genome assembly of Artemia franciscana.</title>
        <authorList>
            <person name="Jo E."/>
        </authorList>
    </citation>
    <scope>NUCLEOTIDE SEQUENCE</scope>
    <source>
        <tissue evidence="4">Whole body</tissue>
    </source>
</reference>
<dbReference type="InterPro" id="IPR042236">
    <property type="entry name" value="PI3K_accessory_sf"/>
</dbReference>
<dbReference type="AlphaFoldDB" id="A0AA88I4K8"/>
<dbReference type="GO" id="GO:0046854">
    <property type="term" value="P:phosphatidylinositol phosphate biosynthetic process"/>
    <property type="evidence" value="ECO:0007669"/>
    <property type="project" value="InterPro"/>
</dbReference>
<gene>
    <name evidence="4" type="ORF">QYM36_004096</name>
</gene>
<feature type="domain" description="PIK helical" evidence="3">
    <location>
        <begin position="1"/>
        <end position="162"/>
    </location>
</feature>
<accession>A0AA88I4K8</accession>
<dbReference type="FunFam" id="1.25.40.70:FF:000011">
    <property type="entry name" value="Phosphatidylinositol 4-kinase alpha"/>
    <property type="match status" value="1"/>
</dbReference>
<dbReference type="GO" id="GO:0005886">
    <property type="term" value="C:plasma membrane"/>
    <property type="evidence" value="ECO:0007669"/>
    <property type="project" value="TreeGrafter"/>
</dbReference>
<dbReference type="PROSITE" id="PS51545">
    <property type="entry name" value="PIK_HELICAL"/>
    <property type="match status" value="1"/>
</dbReference>
<dbReference type="PANTHER" id="PTHR10048:SF15">
    <property type="entry name" value="PHOSPHATIDYLINOSITOL 4-KINASE ALPHA"/>
    <property type="match status" value="1"/>
</dbReference>
<comment type="similarity">
    <text evidence="1">Belongs to the PI3/PI4-kinase family. Type III PI4K subfamily.</text>
</comment>
<dbReference type="Proteomes" id="UP001187531">
    <property type="component" value="Unassembled WGS sequence"/>
</dbReference>
<dbReference type="InterPro" id="IPR015433">
    <property type="entry name" value="PI3/4_kinase"/>
</dbReference>
<dbReference type="Gene3D" id="3.30.1010.10">
    <property type="entry name" value="Phosphatidylinositol 3-kinase Catalytic Subunit, Chain A, domain 4"/>
    <property type="match status" value="1"/>
</dbReference>
<sequence>MGMSPRAVLRNKEVATKEVECLVQLNPDLVAHIPEALDFLVTASSINKDIPQLSHLLHWKHVSPVKALSYFSRQYPQHQKTAEYAVRCLNSYPPDAVLFYIPQLVQAIRNDKESHLQEYVKTLARRSQLAAHQLIWNMDVNKFKDKEGRRRDPVLYDILDGIVSSIIEGFSDADRECYTQEFAFVEAITSISEKITKFPKGEERKTACNKFLQKIDVPKYCYLPCSPEAIVLDIDNTSGKPLQSAAKAPFLANFKVVRRGIKKVENVAIPNGQISRSCNEYVQAVIFKVSDSLP</sequence>
<dbReference type="Gene3D" id="1.25.40.70">
    <property type="entry name" value="Phosphatidylinositol 3-kinase, accessory domain (PIK)"/>
    <property type="match status" value="1"/>
</dbReference>
<dbReference type="GO" id="GO:0005737">
    <property type="term" value="C:cytoplasm"/>
    <property type="evidence" value="ECO:0007669"/>
    <property type="project" value="TreeGrafter"/>
</dbReference>
<protein>
    <recommendedName>
        <fullName evidence="2">1-phosphatidylinositol 4-kinase</fullName>
        <ecNumber evidence="2">2.7.1.67</ecNumber>
    </recommendedName>
</protein>
<dbReference type="GO" id="GO:0004430">
    <property type="term" value="F:1-phosphatidylinositol 4-kinase activity"/>
    <property type="evidence" value="ECO:0007669"/>
    <property type="project" value="TreeGrafter"/>
</dbReference>
<comment type="caution">
    <text evidence="4">The sequence shown here is derived from an EMBL/GenBank/DDBJ whole genome shotgun (WGS) entry which is preliminary data.</text>
</comment>
<dbReference type="EMBL" id="JAVRJZ010000007">
    <property type="protein sequence ID" value="KAK2720069.1"/>
    <property type="molecule type" value="Genomic_DNA"/>
</dbReference>
<dbReference type="SMART" id="SM00145">
    <property type="entry name" value="PI3Ka"/>
    <property type="match status" value="1"/>
</dbReference>
<dbReference type="GO" id="GO:0048015">
    <property type="term" value="P:phosphatidylinositol-mediated signaling"/>
    <property type="evidence" value="ECO:0007669"/>
    <property type="project" value="TreeGrafter"/>
</dbReference>
<evidence type="ECO:0000313" key="4">
    <source>
        <dbReference type="EMBL" id="KAK2720069.1"/>
    </source>
</evidence>